<proteinExistence type="predicted"/>
<keyword evidence="1" id="KW-1133">Transmembrane helix</keyword>
<feature type="transmembrane region" description="Helical" evidence="1">
    <location>
        <begin position="58"/>
        <end position="86"/>
    </location>
</feature>
<evidence type="ECO:0000313" key="3">
    <source>
        <dbReference type="WBParaSite" id="jg16715"/>
    </source>
</evidence>
<keyword evidence="2" id="KW-1185">Reference proteome</keyword>
<accession>A0A915D820</accession>
<sequence>MLLSLGNLMMRMILMVNSMREHFPLLQEKFYLHVAINAICVVGCLLNIGYYVRFGPRVYYAIVTVFLPMLCASVAMYESLTIAYCYGSKKCSLTFKQCFLKRVGGWYRSQDSTNWPLATASLLQWLHDDLLGLLDSWLYYCLHPCDYRCCCSQNGRKFSFYE</sequence>
<keyword evidence="1" id="KW-0812">Transmembrane</keyword>
<evidence type="ECO:0000256" key="1">
    <source>
        <dbReference type="SAM" id="Phobius"/>
    </source>
</evidence>
<feature type="transmembrane region" description="Helical" evidence="1">
    <location>
        <begin position="30"/>
        <end position="52"/>
    </location>
</feature>
<dbReference type="Proteomes" id="UP000887574">
    <property type="component" value="Unplaced"/>
</dbReference>
<dbReference type="AlphaFoldDB" id="A0A915D820"/>
<protein>
    <submittedName>
        <fullName evidence="3">Uncharacterized protein</fullName>
    </submittedName>
</protein>
<keyword evidence="1" id="KW-0472">Membrane</keyword>
<dbReference type="WBParaSite" id="jg16715">
    <property type="protein sequence ID" value="jg16715"/>
    <property type="gene ID" value="jg16715"/>
</dbReference>
<evidence type="ECO:0000313" key="2">
    <source>
        <dbReference type="Proteomes" id="UP000887574"/>
    </source>
</evidence>
<organism evidence="2 3">
    <name type="scientific">Ditylenchus dipsaci</name>
    <dbReference type="NCBI Taxonomy" id="166011"/>
    <lineage>
        <taxon>Eukaryota</taxon>
        <taxon>Metazoa</taxon>
        <taxon>Ecdysozoa</taxon>
        <taxon>Nematoda</taxon>
        <taxon>Chromadorea</taxon>
        <taxon>Rhabditida</taxon>
        <taxon>Tylenchina</taxon>
        <taxon>Tylenchomorpha</taxon>
        <taxon>Sphaerularioidea</taxon>
        <taxon>Anguinidae</taxon>
        <taxon>Anguininae</taxon>
        <taxon>Ditylenchus</taxon>
    </lineage>
</organism>
<name>A0A915D820_9BILA</name>
<reference evidence="3" key="1">
    <citation type="submission" date="2022-11" db="UniProtKB">
        <authorList>
            <consortium name="WormBaseParasite"/>
        </authorList>
    </citation>
    <scope>IDENTIFICATION</scope>
</reference>